<comment type="similarity">
    <text evidence="1">Belongs to the bacterial solute-binding protein 5 family.</text>
</comment>
<dbReference type="PIRSF" id="PIRSF002741">
    <property type="entry name" value="MppA"/>
    <property type="match status" value="1"/>
</dbReference>
<reference evidence="7 8" key="1">
    <citation type="journal article" date="2013" name="Genome Announc.">
        <title>Draft Genome Sequence of Staphylococcus simulans UMC-CNS-990, Isolated from a Case of Chronic Bovine Mastitis.</title>
        <authorList>
            <person name="Calcutt M.J."/>
            <person name="Foecking M.F."/>
            <person name="Hsieh H.Y."/>
            <person name="Perry J."/>
            <person name="Stewart G.C."/>
            <person name="Middleton J.R."/>
        </authorList>
    </citation>
    <scope>NUCLEOTIDE SEQUENCE [LARGE SCALE GENOMIC DNA]</scope>
    <source>
        <strain evidence="7 8">UMC-CNS-990</strain>
    </source>
</reference>
<evidence type="ECO:0000256" key="3">
    <source>
        <dbReference type="ARBA" id="ARBA00022729"/>
    </source>
</evidence>
<dbReference type="InterPro" id="IPR039424">
    <property type="entry name" value="SBP_5"/>
</dbReference>
<feature type="signal peptide" evidence="5">
    <location>
        <begin position="1"/>
        <end position="23"/>
    </location>
</feature>
<dbReference type="SUPFAM" id="SSF53850">
    <property type="entry name" value="Periplasmic binding protein-like II"/>
    <property type="match status" value="1"/>
</dbReference>
<dbReference type="PANTHER" id="PTHR30290">
    <property type="entry name" value="PERIPLASMIC BINDING COMPONENT OF ABC TRANSPORTER"/>
    <property type="match status" value="1"/>
</dbReference>
<evidence type="ECO:0000256" key="5">
    <source>
        <dbReference type="SAM" id="SignalP"/>
    </source>
</evidence>
<dbReference type="Gene3D" id="3.40.190.10">
    <property type="entry name" value="Periplasmic binding protein-like II"/>
    <property type="match status" value="1"/>
</dbReference>
<name>A0ABN0PC51_STASI</name>
<keyword evidence="3 5" id="KW-0732">Signal</keyword>
<feature type="region of interest" description="Disordered" evidence="4">
    <location>
        <begin position="24"/>
        <end position="54"/>
    </location>
</feature>
<evidence type="ECO:0000313" key="7">
    <source>
        <dbReference type="EMBL" id="ERS93161.1"/>
    </source>
</evidence>
<evidence type="ECO:0000259" key="6">
    <source>
        <dbReference type="Pfam" id="PF00496"/>
    </source>
</evidence>
<sequence length="573" mass="64420">MKKRWFKLAIVLLSLLLVLSACGSKKSDSDNTKGSSSTGKSDKKGGTLNIGTGAPPEGNFSGIFASSVTDSGVIGLFSDGLFKMDDHLQLEPNLVSWKEIEPAKKYKFTLKKGVKWQDGNPLTINDWIFTLETLANPDYDGPRYDNVDCIEGAQAKKEGQADTISGIKKIDDYNVEITFKEKKVNNLLKIYAGDLLSEKIFKDIPVKDMAKSDAVRKHPIGYGAFIVKKIVDGESVQLEKNKDYWKGEPKLDKINYKVVDQNAMVKALQNGDIDMVGEGTPPMAKQVKDSKADNIKILTAPSTQYQIIGFVLNKYDKKAMKVGEPLPKYQDVRLRKAMDYAINKDEWIKAFMYGYAKPTNSLIPTSHWVSQGNKGLEDYSYNVKKAKKLLDEAGYKDRDGDGFREDPKGKKFEISLKHYAGTNPTFEPRTAALKGYWEKVGLKTKVSMVEFSKYNADLEKSDGSVEVYFRGWQQGADPDPSGLYKSNALWNESRYNNPESDKLLAEATDFDVVGNDKEKRKDIYLKWQKLWNKDVPVIPLVELEDITLVSNKVKNFEVSFKGSNPANEWTVEK</sequence>
<dbReference type="Gene3D" id="3.10.105.10">
    <property type="entry name" value="Dipeptide-binding Protein, Domain 3"/>
    <property type="match status" value="1"/>
</dbReference>
<evidence type="ECO:0000256" key="2">
    <source>
        <dbReference type="ARBA" id="ARBA00022448"/>
    </source>
</evidence>
<accession>A0ABN0PC51</accession>
<dbReference type="RefSeq" id="WP_023015666.1">
    <property type="nucleotide sequence ID" value="NZ_AXDY01000006.1"/>
</dbReference>
<gene>
    <name evidence="7" type="ORF">SSIM_07710</name>
</gene>
<feature type="chain" id="PRO_5046533139" evidence="5">
    <location>
        <begin position="24"/>
        <end position="573"/>
    </location>
</feature>
<organism evidence="7 8">
    <name type="scientific">Staphylococcus simulans UMC-CNS-990</name>
    <dbReference type="NCBI Taxonomy" id="1405498"/>
    <lineage>
        <taxon>Bacteria</taxon>
        <taxon>Bacillati</taxon>
        <taxon>Bacillota</taxon>
        <taxon>Bacilli</taxon>
        <taxon>Bacillales</taxon>
        <taxon>Staphylococcaceae</taxon>
        <taxon>Staphylococcus</taxon>
    </lineage>
</organism>
<protein>
    <submittedName>
        <fullName evidence="7">ABC transporter substrate-binding protein</fullName>
    </submittedName>
</protein>
<comment type="caution">
    <text evidence="7">The sequence shown here is derived from an EMBL/GenBank/DDBJ whole genome shotgun (WGS) entry which is preliminary data.</text>
</comment>
<keyword evidence="8" id="KW-1185">Reference proteome</keyword>
<dbReference type="InterPro" id="IPR030678">
    <property type="entry name" value="Peptide/Ni-bd"/>
</dbReference>
<dbReference type="PROSITE" id="PS51257">
    <property type="entry name" value="PROKAR_LIPOPROTEIN"/>
    <property type="match status" value="1"/>
</dbReference>
<dbReference type="Gene3D" id="3.90.76.10">
    <property type="entry name" value="Dipeptide-binding Protein, Domain 1"/>
    <property type="match status" value="1"/>
</dbReference>
<dbReference type="Proteomes" id="UP000017131">
    <property type="component" value="Unassembled WGS sequence"/>
</dbReference>
<dbReference type="Pfam" id="PF00496">
    <property type="entry name" value="SBP_bac_5"/>
    <property type="match status" value="1"/>
</dbReference>
<evidence type="ECO:0000313" key="8">
    <source>
        <dbReference type="Proteomes" id="UP000017131"/>
    </source>
</evidence>
<evidence type="ECO:0000256" key="1">
    <source>
        <dbReference type="ARBA" id="ARBA00005695"/>
    </source>
</evidence>
<evidence type="ECO:0000256" key="4">
    <source>
        <dbReference type="SAM" id="MobiDB-lite"/>
    </source>
</evidence>
<feature type="domain" description="Solute-binding protein family 5" evidence="6">
    <location>
        <begin position="96"/>
        <end position="485"/>
    </location>
</feature>
<keyword evidence="2" id="KW-0813">Transport</keyword>
<dbReference type="InterPro" id="IPR000914">
    <property type="entry name" value="SBP_5_dom"/>
</dbReference>
<dbReference type="InterPro" id="IPR050034">
    <property type="entry name" value="Opp4A"/>
</dbReference>
<proteinExistence type="inferred from homology"/>
<dbReference type="EMBL" id="AXDY01000006">
    <property type="protein sequence ID" value="ERS93161.1"/>
    <property type="molecule type" value="Genomic_DNA"/>
</dbReference>
<dbReference type="NCBIfam" id="NF045467">
    <property type="entry name" value="Opp4A"/>
    <property type="match status" value="1"/>
</dbReference>
<dbReference type="PANTHER" id="PTHR30290:SF9">
    <property type="entry name" value="OLIGOPEPTIDE-BINDING PROTEIN APPA"/>
    <property type="match status" value="1"/>
</dbReference>